<proteinExistence type="predicted"/>
<dbReference type="Pfam" id="PF05235">
    <property type="entry name" value="CHAD"/>
    <property type="match status" value="1"/>
</dbReference>
<dbReference type="PROSITE" id="PS51708">
    <property type="entry name" value="CHAD"/>
    <property type="match status" value="1"/>
</dbReference>
<dbReference type="InterPro" id="IPR007899">
    <property type="entry name" value="CHAD_dom"/>
</dbReference>
<evidence type="ECO:0000313" key="2">
    <source>
        <dbReference type="EMBL" id="SHN06106.1"/>
    </source>
</evidence>
<sequence length="191" mass="21005">MAGRVREQEQARHATEWRAAVEALGSARYFALLDALDALDGLLADPPLRRKARKPARKQLLKTAEADRRRLKRRLAAVEGVDQGPEREQALHQVRKAVRRARHTAETALPYGGKRAARLRKRTTKLQQVLGDHQDAAVARRALVDLAAEAHRAGADTFGYGLLYAAQAQSMSAAARRLPRRAAGATAVRLA</sequence>
<dbReference type="InterPro" id="IPR038186">
    <property type="entry name" value="CHAD_dom_sf"/>
</dbReference>
<keyword evidence="3" id="KW-1185">Reference proteome</keyword>
<reference evidence="2 3" key="1">
    <citation type="submission" date="2016-11" db="EMBL/GenBank/DDBJ databases">
        <authorList>
            <person name="Jaros S."/>
            <person name="Januszkiewicz K."/>
            <person name="Wedrychowicz H."/>
        </authorList>
    </citation>
    <scope>NUCLEOTIDE SEQUENCE [LARGE SCALE GENOMIC DNA]</scope>
    <source>
        <strain evidence="2 3">CGMCC 4.2025</strain>
    </source>
</reference>
<dbReference type="AlphaFoldDB" id="A0A1M7NQ80"/>
<dbReference type="Gene3D" id="1.40.20.10">
    <property type="entry name" value="CHAD domain"/>
    <property type="match status" value="1"/>
</dbReference>
<dbReference type="EMBL" id="FRBI01000019">
    <property type="protein sequence ID" value="SHN06106.1"/>
    <property type="molecule type" value="Genomic_DNA"/>
</dbReference>
<gene>
    <name evidence="2" type="ORF">SAMN05216499_119106</name>
</gene>
<name>A0A1M7NQ80_9ACTN</name>
<protein>
    <submittedName>
        <fullName evidence="2">CHAD domain-containing protein</fullName>
    </submittedName>
</protein>
<dbReference type="PANTHER" id="PTHR39339:SF1">
    <property type="entry name" value="CHAD DOMAIN-CONTAINING PROTEIN"/>
    <property type="match status" value="1"/>
</dbReference>
<dbReference type="STRING" id="310782.SAMN05216499_119106"/>
<dbReference type="PANTHER" id="PTHR39339">
    <property type="entry name" value="SLR1444 PROTEIN"/>
    <property type="match status" value="1"/>
</dbReference>
<evidence type="ECO:0000313" key="3">
    <source>
        <dbReference type="Proteomes" id="UP000184111"/>
    </source>
</evidence>
<organism evidence="2 3">
    <name type="scientific">Actinacidiphila paucisporea</name>
    <dbReference type="NCBI Taxonomy" id="310782"/>
    <lineage>
        <taxon>Bacteria</taxon>
        <taxon>Bacillati</taxon>
        <taxon>Actinomycetota</taxon>
        <taxon>Actinomycetes</taxon>
        <taxon>Kitasatosporales</taxon>
        <taxon>Streptomycetaceae</taxon>
        <taxon>Actinacidiphila</taxon>
    </lineage>
</organism>
<dbReference type="RefSeq" id="WP_322940631.1">
    <property type="nucleotide sequence ID" value="NZ_FRBI01000019.1"/>
</dbReference>
<feature type="domain" description="CHAD" evidence="1">
    <location>
        <begin position="1"/>
        <end position="187"/>
    </location>
</feature>
<evidence type="ECO:0000259" key="1">
    <source>
        <dbReference type="PROSITE" id="PS51708"/>
    </source>
</evidence>
<accession>A0A1M7NQ80</accession>
<dbReference type="Proteomes" id="UP000184111">
    <property type="component" value="Unassembled WGS sequence"/>
</dbReference>